<reference evidence="1 2" key="1">
    <citation type="submission" date="2020-06" db="EMBL/GenBank/DDBJ databases">
        <authorList>
            <person name="Li R."/>
            <person name="Bekaert M."/>
        </authorList>
    </citation>
    <scope>NUCLEOTIDE SEQUENCE [LARGE SCALE GENOMIC DNA]</scope>
    <source>
        <strain evidence="2">wild</strain>
    </source>
</reference>
<dbReference type="EMBL" id="CACVKT020007171">
    <property type="protein sequence ID" value="CAC5406092.1"/>
    <property type="molecule type" value="Genomic_DNA"/>
</dbReference>
<gene>
    <name evidence="1" type="ORF">MCOR_39705</name>
</gene>
<protein>
    <submittedName>
        <fullName evidence="1">Uncharacterized protein</fullName>
    </submittedName>
</protein>
<accession>A0A6J8DFD4</accession>
<sequence length="275" mass="31649">MKTVVLLLKRLIVNLNFPDGLFESVETIIVNADPTNLVTWVCQQANIDVGLLKSFVDVLKCNTNKEQALKMIIEGSSKYLGLPTELINFFTECLYSQHIDHFQKERFISSKVGDILVKKMCSVLQIPPFTMKIIVQVTTKRNPTEKAFTLLQLLGVKEEELDKRKKSLTMSVELKQKYKLSKISWSYFQDLIASKTIEYKTEDKVKILVHIANDLGLEPVIKVQLICEVISTVDPFDRTMHVVRYFAVGYHVPEEYIEGLQNLILKKILQNQFSY</sequence>
<evidence type="ECO:0000313" key="1">
    <source>
        <dbReference type="EMBL" id="CAC5406092.1"/>
    </source>
</evidence>
<organism evidence="1 2">
    <name type="scientific">Mytilus coruscus</name>
    <name type="common">Sea mussel</name>
    <dbReference type="NCBI Taxonomy" id="42192"/>
    <lineage>
        <taxon>Eukaryota</taxon>
        <taxon>Metazoa</taxon>
        <taxon>Spiralia</taxon>
        <taxon>Lophotrochozoa</taxon>
        <taxon>Mollusca</taxon>
        <taxon>Bivalvia</taxon>
        <taxon>Autobranchia</taxon>
        <taxon>Pteriomorphia</taxon>
        <taxon>Mytilida</taxon>
        <taxon>Mytiloidea</taxon>
        <taxon>Mytilidae</taxon>
        <taxon>Mytilinae</taxon>
        <taxon>Mytilus</taxon>
    </lineage>
</organism>
<name>A0A6J8DFD4_MYTCO</name>
<evidence type="ECO:0000313" key="2">
    <source>
        <dbReference type="Proteomes" id="UP000507470"/>
    </source>
</evidence>
<proteinExistence type="predicted"/>
<dbReference type="Proteomes" id="UP000507470">
    <property type="component" value="Unassembled WGS sequence"/>
</dbReference>
<dbReference type="AlphaFoldDB" id="A0A6J8DFD4"/>
<keyword evidence="2" id="KW-1185">Reference proteome</keyword>